<evidence type="ECO:0000313" key="2">
    <source>
        <dbReference type="Proteomes" id="UP000837803"/>
    </source>
</evidence>
<sequence>MPDFDTFQRGGVAQTGDASFVRARAATISPQGCTDLGGVAYRLCLPPRLLCDAAVLSGLLVEQGEAWCNTCQVDSPYAIPYVSGDTIQVQTQFFDSYNAEPKDPQSGFGSFVRAFVTDGVVRQEITTGMVAYGCGKSFQILAVDTSTVTLDCWVVELTAYNADGTERRTIQTQQFKRVPDTQAGQTFTIRGRGKGMDCYGNCYTAPTAYVGELIEYDNTLRFYGTVRDTGGNFDAGGLNGGYFATKTIENYRLSLAERIPPFAKNLLLKVLLAAPEVVINGEVYDLDQFKVDNEVKDGTMFLFGVDLERKCGGGC</sequence>
<evidence type="ECO:0000313" key="1">
    <source>
        <dbReference type="EMBL" id="CAH1002688.1"/>
    </source>
</evidence>
<reference evidence="1" key="1">
    <citation type="submission" date="2021-12" db="EMBL/GenBank/DDBJ databases">
        <authorList>
            <person name="Rodrigo-Torres L."/>
            <person name="Arahal R. D."/>
            <person name="Lucena T."/>
        </authorList>
    </citation>
    <scope>NUCLEOTIDE SEQUENCE</scope>
    <source>
        <strain evidence="1">CECT 8419</strain>
    </source>
</reference>
<keyword evidence="2" id="KW-1185">Reference proteome</keyword>
<dbReference type="EMBL" id="CAKLPZ010000007">
    <property type="protein sequence ID" value="CAH1002688.1"/>
    <property type="molecule type" value="Genomic_DNA"/>
</dbReference>
<name>A0ABN8FEB3_9BACT</name>
<protein>
    <submittedName>
        <fullName evidence="1">Uncharacterized protein</fullName>
    </submittedName>
</protein>
<dbReference type="RefSeq" id="WP_238752511.1">
    <property type="nucleotide sequence ID" value="NZ_CAKLPZ010000007.1"/>
</dbReference>
<organism evidence="1 2">
    <name type="scientific">Neolewinella maritima</name>
    <dbReference type="NCBI Taxonomy" id="1383882"/>
    <lineage>
        <taxon>Bacteria</taxon>
        <taxon>Pseudomonadati</taxon>
        <taxon>Bacteroidota</taxon>
        <taxon>Saprospiria</taxon>
        <taxon>Saprospirales</taxon>
        <taxon>Lewinellaceae</taxon>
        <taxon>Neolewinella</taxon>
    </lineage>
</organism>
<gene>
    <name evidence="1" type="ORF">LEM8419_03560</name>
</gene>
<dbReference type="Proteomes" id="UP000837803">
    <property type="component" value="Unassembled WGS sequence"/>
</dbReference>
<comment type="caution">
    <text evidence="1">The sequence shown here is derived from an EMBL/GenBank/DDBJ whole genome shotgun (WGS) entry which is preliminary data.</text>
</comment>
<accession>A0ABN8FEB3</accession>
<proteinExistence type="predicted"/>